<feature type="compositionally biased region" description="Polar residues" evidence="1">
    <location>
        <begin position="97"/>
        <end position="119"/>
    </location>
</feature>
<feature type="region of interest" description="Disordered" evidence="1">
    <location>
        <begin position="89"/>
        <end position="128"/>
    </location>
</feature>
<accession>I3CI61</accession>
<dbReference type="EMBL" id="JH600070">
    <property type="protein sequence ID" value="EIJ43304.1"/>
    <property type="molecule type" value="Genomic_DNA"/>
</dbReference>
<keyword evidence="3" id="KW-1185">Reference proteome</keyword>
<protein>
    <submittedName>
        <fullName evidence="2">Uncharacterized protein</fullName>
    </submittedName>
</protein>
<proteinExistence type="predicted"/>
<dbReference type="RefSeq" id="WP_002690387.1">
    <property type="nucleotide sequence ID" value="NZ_JH600070.1"/>
</dbReference>
<dbReference type="Proteomes" id="UP000005744">
    <property type="component" value="Unassembled WGS sequence"/>
</dbReference>
<evidence type="ECO:0000256" key="1">
    <source>
        <dbReference type="SAM" id="MobiDB-lite"/>
    </source>
</evidence>
<evidence type="ECO:0000313" key="2">
    <source>
        <dbReference type="EMBL" id="EIJ43304.1"/>
    </source>
</evidence>
<reference evidence="2 3" key="1">
    <citation type="submission" date="2011-11" db="EMBL/GenBank/DDBJ databases">
        <title>Improved High-Quality Draft sequence of Beggiatoa alba B18lD.</title>
        <authorList>
            <consortium name="US DOE Joint Genome Institute"/>
            <person name="Lucas S."/>
            <person name="Han J."/>
            <person name="Lapidus A."/>
            <person name="Cheng J.-F."/>
            <person name="Goodwin L."/>
            <person name="Pitluck S."/>
            <person name="Peters L."/>
            <person name="Mikhailova N."/>
            <person name="Held B."/>
            <person name="Detter J.C."/>
            <person name="Han C."/>
            <person name="Tapia R."/>
            <person name="Land M."/>
            <person name="Hauser L."/>
            <person name="Kyrpides N."/>
            <person name="Ivanova N."/>
            <person name="Pagani I."/>
            <person name="Samuel K."/>
            <person name="Teske A."/>
            <person name="Mueller J."/>
            <person name="Woyke T."/>
        </authorList>
    </citation>
    <scope>NUCLEOTIDE SEQUENCE [LARGE SCALE GENOMIC DNA]</scope>
    <source>
        <strain evidence="2 3">B18LD</strain>
    </source>
</reference>
<dbReference type="HOGENOM" id="CLU_908111_0_0_6"/>
<name>I3CI61_9GAMM</name>
<organism evidence="2 3">
    <name type="scientific">Beggiatoa alba B18LD</name>
    <dbReference type="NCBI Taxonomy" id="395493"/>
    <lineage>
        <taxon>Bacteria</taxon>
        <taxon>Pseudomonadati</taxon>
        <taxon>Pseudomonadota</taxon>
        <taxon>Gammaproteobacteria</taxon>
        <taxon>Thiotrichales</taxon>
        <taxon>Thiotrichaceae</taxon>
        <taxon>Beggiatoa</taxon>
    </lineage>
</organism>
<sequence>MMNYLAWLKQHIRCVFGLMLAFLGGLFFADNHPPVFAAETSPTVWQTPISSHYVNEPKPANVWQVAPNPQASVISLPLYNPWKAQASSEPQYRPLQESATVTSPTITENRYRTPEQTAIASPDYRPYQPSSLDMMNSMEGRNYPVDNRYQVPEQATIVPPTEYRPYSVPAIGGMGNEGQYWNNSPTATYPPAYQTLMPAYSVSPFYGQSLETVTPATLGNNPLYMPMPYQEQLTPIYPSVPFYNNQFERQRMNGLPSPQTEVRDYPIDNGQQSFLLPNMRLMVVPDRAVVPTYDPFTGYMVAPSLY</sequence>
<gene>
    <name evidence="2" type="ORF">BegalDRAFT_2454</name>
</gene>
<dbReference type="AlphaFoldDB" id="I3CI61"/>
<evidence type="ECO:0000313" key="3">
    <source>
        <dbReference type="Proteomes" id="UP000005744"/>
    </source>
</evidence>